<feature type="transmembrane region" description="Helical" evidence="6">
    <location>
        <begin position="86"/>
        <end position="113"/>
    </location>
</feature>
<dbReference type="PANTHER" id="PTHR42770">
    <property type="entry name" value="AMINO ACID TRANSPORTER-RELATED"/>
    <property type="match status" value="1"/>
</dbReference>
<feature type="transmembrane region" description="Helical" evidence="6">
    <location>
        <begin position="12"/>
        <end position="36"/>
    </location>
</feature>
<dbReference type="Proteomes" id="UP000198290">
    <property type="component" value="Chromosome"/>
</dbReference>
<evidence type="ECO:0000256" key="6">
    <source>
        <dbReference type="SAM" id="Phobius"/>
    </source>
</evidence>
<feature type="transmembrane region" description="Helical" evidence="6">
    <location>
        <begin position="327"/>
        <end position="345"/>
    </location>
</feature>
<evidence type="ECO:0000256" key="4">
    <source>
        <dbReference type="ARBA" id="ARBA00022989"/>
    </source>
</evidence>
<organism evidence="7 8">
    <name type="scientific">Aquitalea magnusonii</name>
    <dbReference type="NCBI Taxonomy" id="332411"/>
    <lineage>
        <taxon>Bacteria</taxon>
        <taxon>Pseudomonadati</taxon>
        <taxon>Pseudomonadota</taxon>
        <taxon>Betaproteobacteria</taxon>
        <taxon>Neisseriales</taxon>
        <taxon>Chromobacteriaceae</taxon>
        <taxon>Aquitalea</taxon>
    </lineage>
</organism>
<evidence type="ECO:0000256" key="5">
    <source>
        <dbReference type="ARBA" id="ARBA00023136"/>
    </source>
</evidence>
<dbReference type="InterPro" id="IPR002293">
    <property type="entry name" value="AA/rel_permease1"/>
</dbReference>
<keyword evidence="3 6" id="KW-0812">Transmembrane</keyword>
<dbReference type="EMBL" id="AP018823">
    <property type="protein sequence ID" value="BBF86037.1"/>
    <property type="molecule type" value="Genomic_DNA"/>
</dbReference>
<feature type="transmembrane region" description="Helical" evidence="6">
    <location>
        <begin position="153"/>
        <end position="171"/>
    </location>
</feature>
<dbReference type="InterPro" id="IPR050367">
    <property type="entry name" value="APC_superfamily"/>
</dbReference>
<comment type="subcellular location">
    <subcellularLocation>
        <location evidence="1">Cell membrane</location>
        <topology evidence="1">Multi-pass membrane protein</topology>
    </subcellularLocation>
</comment>
<feature type="transmembrane region" description="Helical" evidence="6">
    <location>
        <begin position="228"/>
        <end position="247"/>
    </location>
</feature>
<evidence type="ECO:0000256" key="2">
    <source>
        <dbReference type="ARBA" id="ARBA00022475"/>
    </source>
</evidence>
<sequence>METKQLERSLTLGSVVLFGLAYMTPIIVLGTFGILAQMTDGMVPAAYLVALVAMLFTAYSYGRMAAAFPVAGSAYTYTRKSIHAKLGFLVGWAVLLDYLFLPMAIWLIGAAYLASAFPAIPMAVWVIAFIVFTTLINIIGLKMANTVNYLMMLLQFLVLLAFVALCIHYVAGDASKPLWNLAPFFRGDMKLPMIMAGAAVACYSFLGFDAVSTLTEETRDARHTIPRAIMWITIIGGLIFVLASYFVQLAHPSSQFKSVDDAAFDIAKNIGGDLFASIFLIGLIIGQFASGLSAQASASRLLYAMGRDAVLPQSVFGKLHVRFRTPVNNLVICGVVALLALKLDVTTSTSFINFGAFLAFSFVNLSVIAHYYVRQRRRAPRDFFLFLLFPLIGMLADLWLLVSLDGRAIMLGLIWLALGIAYLAKLTGFFRREPPELHFVEAEG</sequence>
<evidence type="ECO:0000256" key="1">
    <source>
        <dbReference type="ARBA" id="ARBA00004651"/>
    </source>
</evidence>
<feature type="transmembrane region" description="Helical" evidence="6">
    <location>
        <begin position="191"/>
        <end position="208"/>
    </location>
</feature>
<protein>
    <submittedName>
        <fullName evidence="7">Amino acid transporter</fullName>
    </submittedName>
</protein>
<dbReference type="GO" id="GO:0005886">
    <property type="term" value="C:plasma membrane"/>
    <property type="evidence" value="ECO:0007669"/>
    <property type="project" value="UniProtKB-SubCell"/>
</dbReference>
<keyword evidence="5 6" id="KW-0472">Membrane</keyword>
<feature type="transmembrane region" description="Helical" evidence="6">
    <location>
        <begin position="42"/>
        <end position="61"/>
    </location>
</feature>
<keyword evidence="8" id="KW-1185">Reference proteome</keyword>
<evidence type="ECO:0000256" key="3">
    <source>
        <dbReference type="ARBA" id="ARBA00022692"/>
    </source>
</evidence>
<gene>
    <name evidence="7" type="ORF">DLM_2429</name>
</gene>
<feature type="transmembrane region" description="Helical" evidence="6">
    <location>
        <begin position="119"/>
        <end position="141"/>
    </location>
</feature>
<feature type="transmembrane region" description="Helical" evidence="6">
    <location>
        <begin position="274"/>
        <end position="294"/>
    </location>
</feature>
<dbReference type="Pfam" id="PF13520">
    <property type="entry name" value="AA_permease_2"/>
    <property type="match status" value="1"/>
</dbReference>
<dbReference type="PANTHER" id="PTHR42770:SF8">
    <property type="entry name" value="PUTRESCINE IMPORTER PUUP"/>
    <property type="match status" value="1"/>
</dbReference>
<dbReference type="STRING" id="332411.VI06_02625"/>
<name>A0A3G9GKP9_9NEIS</name>
<feature type="transmembrane region" description="Helical" evidence="6">
    <location>
        <begin position="383"/>
        <end position="402"/>
    </location>
</feature>
<reference evidence="8" key="1">
    <citation type="journal article" date="2017" name="Biotechnol. Biofuels">
        <title>Evaluation of environmental bacterial communities as a factor affecting the growth of duckweed Lemna minor.</title>
        <authorList>
            <person name="Ishizawa H."/>
            <person name="Kuroda M."/>
            <person name="Morikawa M."/>
            <person name="Ike M."/>
        </authorList>
    </citation>
    <scope>NUCLEOTIDE SEQUENCE [LARGE SCALE GENOMIC DNA]</scope>
    <source>
        <strain evidence="8">H3</strain>
    </source>
</reference>
<accession>A0A3G9GKP9</accession>
<keyword evidence="2" id="KW-1003">Cell membrane</keyword>
<dbReference type="AlphaFoldDB" id="A0A3G9GKP9"/>
<keyword evidence="4 6" id="KW-1133">Transmembrane helix</keyword>
<dbReference type="RefSeq" id="WP_089086110.1">
    <property type="nucleotide sequence ID" value="NZ_AP018823.1"/>
</dbReference>
<dbReference type="PIRSF" id="PIRSF006060">
    <property type="entry name" value="AA_transporter"/>
    <property type="match status" value="1"/>
</dbReference>
<dbReference type="Gene3D" id="1.20.1740.10">
    <property type="entry name" value="Amino acid/polyamine transporter I"/>
    <property type="match status" value="1"/>
</dbReference>
<reference evidence="8" key="3">
    <citation type="journal article" date="2017" name="Plant Physiol. Biochem.">
        <title>Differential oxidative and antioxidative response of duckweed Lemna minor toward plant growth promoting/inhibiting bacteria.</title>
        <authorList>
            <person name="Ishizawa H."/>
            <person name="Kuroda M."/>
            <person name="Morikawa M."/>
            <person name="Ike M."/>
        </authorList>
    </citation>
    <scope>NUCLEOTIDE SEQUENCE [LARGE SCALE GENOMIC DNA]</scope>
    <source>
        <strain evidence="8">H3</strain>
    </source>
</reference>
<proteinExistence type="predicted"/>
<dbReference type="KEGG" id="amah:DLM_2429"/>
<dbReference type="OrthoDB" id="9804700at2"/>
<dbReference type="GO" id="GO:0022857">
    <property type="term" value="F:transmembrane transporter activity"/>
    <property type="evidence" value="ECO:0007669"/>
    <property type="project" value="InterPro"/>
</dbReference>
<evidence type="ECO:0000313" key="7">
    <source>
        <dbReference type="EMBL" id="BBF86037.1"/>
    </source>
</evidence>
<reference evidence="7 8" key="2">
    <citation type="journal article" date="2017" name="Genome Announc.">
        <title>Draft genome sequence of Aquitalea magnusonii strain H3, a plant growth-promoting bacterium of duckweed Lemna minor.</title>
        <authorList>
            <person name="Ishizawa H."/>
            <person name="Kuroda M."/>
            <person name="Ike M."/>
        </authorList>
    </citation>
    <scope>NUCLEOTIDE SEQUENCE [LARGE SCALE GENOMIC DNA]</scope>
    <source>
        <strain evidence="7 8">H3</strain>
    </source>
</reference>
<evidence type="ECO:0000313" key="8">
    <source>
        <dbReference type="Proteomes" id="UP000198290"/>
    </source>
</evidence>
<feature type="transmembrane region" description="Helical" evidence="6">
    <location>
        <begin position="408"/>
        <end position="424"/>
    </location>
</feature>
<feature type="transmembrane region" description="Helical" evidence="6">
    <location>
        <begin position="351"/>
        <end position="371"/>
    </location>
</feature>